<dbReference type="PROSITE" id="PS50056">
    <property type="entry name" value="TYR_PHOSPHATASE_2"/>
    <property type="match status" value="1"/>
</dbReference>
<dbReference type="EMBL" id="CABPSN010000001">
    <property type="protein sequence ID" value="VVD63594.1"/>
    <property type="molecule type" value="Genomic_DNA"/>
</dbReference>
<feature type="coiled-coil region" evidence="3">
    <location>
        <begin position="465"/>
        <end position="496"/>
    </location>
</feature>
<evidence type="ECO:0000256" key="3">
    <source>
        <dbReference type="SAM" id="Coils"/>
    </source>
</evidence>
<dbReference type="Gene3D" id="3.90.190.10">
    <property type="entry name" value="Protein tyrosine phosphatase superfamily"/>
    <property type="match status" value="1"/>
</dbReference>
<dbReference type="Gene3D" id="3.90.175.10">
    <property type="entry name" value="Diphtheria Toxin, domain 1"/>
    <property type="match status" value="1"/>
</dbReference>
<keyword evidence="7" id="KW-1185">Reference proteome</keyword>
<dbReference type="PANTHER" id="PTHR10159:SF519">
    <property type="entry name" value="DUAL SPECIFICITY PROTEIN PHOSPHATASE MPK3"/>
    <property type="match status" value="1"/>
</dbReference>
<dbReference type="SUPFAM" id="SSF52799">
    <property type="entry name" value="(Phosphotyrosine protein) phosphatases II"/>
    <property type="match status" value="1"/>
</dbReference>
<feature type="region of interest" description="Disordered" evidence="4">
    <location>
        <begin position="997"/>
        <end position="1043"/>
    </location>
</feature>
<evidence type="ECO:0000256" key="4">
    <source>
        <dbReference type="SAM" id="MobiDB-lite"/>
    </source>
</evidence>
<dbReference type="GO" id="GO:0005737">
    <property type="term" value="C:cytoplasm"/>
    <property type="evidence" value="ECO:0007669"/>
    <property type="project" value="TreeGrafter"/>
</dbReference>
<dbReference type="GO" id="GO:0008330">
    <property type="term" value="F:protein tyrosine/threonine phosphatase activity"/>
    <property type="evidence" value="ECO:0007669"/>
    <property type="project" value="TreeGrafter"/>
</dbReference>
<feature type="region of interest" description="Disordered" evidence="4">
    <location>
        <begin position="1256"/>
        <end position="1288"/>
    </location>
</feature>
<dbReference type="Proteomes" id="UP000366819">
    <property type="component" value="Unassembled WGS sequence"/>
</dbReference>
<keyword evidence="2" id="KW-0904">Protein phosphatase</keyword>
<feature type="compositionally biased region" description="Basic and acidic residues" evidence="4">
    <location>
        <begin position="11"/>
        <end position="25"/>
    </location>
</feature>
<name>A0A5E4RM50_9BURK</name>
<keyword evidence="3" id="KW-0175">Coiled coil</keyword>
<feature type="region of interest" description="Disordered" evidence="4">
    <location>
        <begin position="1"/>
        <end position="38"/>
    </location>
</feature>
<dbReference type="InterPro" id="IPR016130">
    <property type="entry name" value="Tyr_Pase_AS"/>
</dbReference>
<proteinExistence type="predicted"/>
<evidence type="ECO:0000313" key="6">
    <source>
        <dbReference type="EMBL" id="VVD63594.1"/>
    </source>
</evidence>
<keyword evidence="1" id="KW-0378">Hydrolase</keyword>
<dbReference type="GO" id="GO:0033550">
    <property type="term" value="F:MAP kinase tyrosine phosphatase activity"/>
    <property type="evidence" value="ECO:0007669"/>
    <property type="project" value="TreeGrafter"/>
</dbReference>
<dbReference type="EC" id="2.4.2.36" evidence="6"/>
<feature type="compositionally biased region" description="Low complexity" evidence="4">
    <location>
        <begin position="98"/>
        <end position="109"/>
    </location>
</feature>
<dbReference type="CDD" id="cd14498">
    <property type="entry name" value="DSP"/>
    <property type="match status" value="1"/>
</dbReference>
<dbReference type="SMART" id="SM00195">
    <property type="entry name" value="DSPc"/>
    <property type="match status" value="1"/>
</dbReference>
<dbReference type="Pfam" id="PF13699">
    <property type="entry name" value="eCIS_core"/>
    <property type="match status" value="1"/>
</dbReference>
<dbReference type="GO" id="GO:0047286">
    <property type="term" value="F:NAD+-diphthamide ADP-ribosyltransferase activity"/>
    <property type="evidence" value="ECO:0007669"/>
    <property type="project" value="UniProtKB-EC"/>
</dbReference>
<dbReference type="InterPro" id="IPR000387">
    <property type="entry name" value="Tyr_Pase_dom"/>
</dbReference>
<dbReference type="PROSITE" id="PS00383">
    <property type="entry name" value="TYR_PHOSPHATASE_1"/>
    <property type="match status" value="1"/>
</dbReference>
<dbReference type="InterPro" id="IPR025295">
    <property type="entry name" value="eCIS_core_dom"/>
</dbReference>
<dbReference type="Pfam" id="PF09009">
    <property type="entry name" value="Exotox-A_cataly"/>
    <property type="match status" value="1"/>
</dbReference>
<keyword evidence="6" id="KW-0328">Glycosyltransferase</keyword>
<reference evidence="6 7" key="1">
    <citation type="submission" date="2019-08" db="EMBL/GenBank/DDBJ databases">
        <authorList>
            <person name="Peeters C."/>
        </authorList>
    </citation>
    <scope>NUCLEOTIDE SEQUENCE [LARGE SCALE GENOMIC DNA]</scope>
    <source>
        <strain evidence="6 7">LMG 31011</strain>
    </source>
</reference>
<dbReference type="InterPro" id="IPR020422">
    <property type="entry name" value="TYR_PHOSPHATASE_DUAL_dom"/>
</dbReference>
<dbReference type="Pfam" id="PF00782">
    <property type="entry name" value="DSPc"/>
    <property type="match status" value="1"/>
</dbReference>
<protein>
    <submittedName>
        <fullName evidence="6">Exotoxin A</fullName>
        <ecNumber evidence="6">2.4.2.36</ecNumber>
    </submittedName>
</protein>
<dbReference type="PANTHER" id="PTHR10159">
    <property type="entry name" value="DUAL SPECIFICITY PROTEIN PHOSPHATASE"/>
    <property type="match status" value="1"/>
</dbReference>
<dbReference type="InterPro" id="IPR015099">
    <property type="entry name" value="Exotox-A_cataly_dom"/>
</dbReference>
<feature type="domain" description="Tyrosine specific protein phosphatases" evidence="5">
    <location>
        <begin position="1184"/>
        <end position="1223"/>
    </location>
</feature>
<evidence type="ECO:0000256" key="1">
    <source>
        <dbReference type="ARBA" id="ARBA00022801"/>
    </source>
</evidence>
<feature type="compositionally biased region" description="Basic and acidic residues" evidence="4">
    <location>
        <begin position="1006"/>
        <end position="1020"/>
    </location>
</feature>
<dbReference type="SUPFAM" id="SSF56399">
    <property type="entry name" value="ADP-ribosylation"/>
    <property type="match status" value="1"/>
</dbReference>
<dbReference type="InterPro" id="IPR000340">
    <property type="entry name" value="Dual-sp_phosphatase_cat-dom"/>
</dbReference>
<evidence type="ECO:0000259" key="5">
    <source>
        <dbReference type="PROSITE" id="PS50056"/>
    </source>
</evidence>
<dbReference type="InterPro" id="IPR029021">
    <property type="entry name" value="Prot-tyrosine_phosphatase-like"/>
</dbReference>
<feature type="compositionally biased region" description="Low complexity" evidence="4">
    <location>
        <begin position="1260"/>
        <end position="1271"/>
    </location>
</feature>
<evidence type="ECO:0000313" key="7">
    <source>
        <dbReference type="Proteomes" id="UP000366819"/>
    </source>
</evidence>
<accession>A0A5E4RM50</accession>
<dbReference type="GO" id="GO:0017017">
    <property type="term" value="F:MAP kinase tyrosine/serine/threonine phosphatase activity"/>
    <property type="evidence" value="ECO:0007669"/>
    <property type="project" value="TreeGrafter"/>
</dbReference>
<feature type="region of interest" description="Disordered" evidence="4">
    <location>
        <begin position="68"/>
        <end position="115"/>
    </location>
</feature>
<sequence length="1470" mass="160922">MQEFAPQVPEHTAEADVTSDGRHSESAQAMIDQRPAATVQRKIGAIADSSPRGQSQSALAHLIDVSPRTRQHKAMTAVIDRGSSPEPPLAESSGDTVAASASDAGSPAAENGNGLPRQLKAGIEALSGVSMDGVEVHRNSSQPGQYDAHAYAQGHRIFLGAGQEHHLPHEAWHVVQQKQGRVVPTMQSGDTAINDDPALEQEADAMGDQAVQLAAKSRPSAEANPPRLLTATANAPIQRVLRITRSTVPQFTVLKYRHFQSLRKRYMKEGGPQLEIPTWLRLKAMAASKQVFEYNEWGDAIEAATGMSDQGMEAEAARHRRHDEYQAKASRGIGFINQFGTAKGNSGAAEAWYSPQALTALLAKDPMCQTYGDRLGDIIAMLPPGTSYNRTTLGSALYDINESMQGKVGHTKRTMVGTSWYTDPELITALQNDRNVKYRDGLLKYRGDRVKFGSMTELYATMLSNEAQAKRAALLKQREEEAKARRLEEAEQIRRRNARPTSMEAHIEKSEEIEQEIGKKAAKHETSLSAAQAMANQVTRFIDMYHEETSPETNLYARIGTDNRETSGAVGVVPETVREAVANGTLQEKLTHILNFRHIFEELLLGKNKEAALKVAKACNFNPKLLELVEKGEANKDFEGLQKLKEVSLTKERKPVTRNTQTIGELGIDFSPREQALWDDENVPEFGIGHTTVTPQRTELSWVDNTLRAGFPVKSGPSTHTYELFETFELLGIQNVPLESVKHAAIGYLLPIGAHSLQEIQHTAELFGADKQKSSALYGRTRRALQLGNALAGKTGGQVYAALRSATTGTPEQKLAEAHHTVLSNGYVFIGYHGTDSKAFDSILNTGFDENFEKRDKTDPWRGIYFAPTIGVAQGYLKKDTDRLLRVYAPAAVVATCVQARLPLDDILSHGELANRLKMKEFIPNKNDHIIVGRENSHADNETQANSLEAVLSWSAALQCIVLPSLHSNTGRSEHEDQMADDVRLSSVLAFETLHSSGGHQIDGAPGKERVDPAKWKPSEDNEAGTQWEAGKDDYLAKAPPGAPDRREIEVLRRLGLAVQFGMTWADVNAKSMPGQMNAWTISEMMSVVKDLPEDSPAWRDFVTKVVSARDHSEVLPGVYLSGWQSAVDKDWQKKHVKAALNCCQFKFDYAEGVTPAEVNVTGYSNGLFEWTSNWIADEHRKGLLVHCVEGKNRSATVLSAYIMKALRFDAMRAARFVMSRRPWAEPDIGALLNWEAYLLKLGHLTVASTLYPQSSDVQTTNSSTVKGTGKSSEKSEKTSGTTGVEPEWPGMQEAILASLSTEVSPLSPVGPGNTVGLNQYMALHDASGRGNNCLIYSIAGAMGQNPSHEEVARIGTLIRGERQVGGGYRGVGVEGNGFLNAQAVPRILTELNGTGRRVVLIDTTGRVESELVAGTPTYSAEIVNAGGGNTLYIINQRLIHFGWGVPNHAVADRVFRNEAGDGNRWIQFQ</sequence>
<keyword evidence="6" id="KW-0808">Transferase</keyword>
<evidence type="ECO:0000256" key="2">
    <source>
        <dbReference type="ARBA" id="ARBA00022912"/>
    </source>
</evidence>
<gene>
    <name evidence="6" type="primary">eta</name>
    <name evidence="6" type="ORF">PAQ31011_00225</name>
</gene>
<organism evidence="6 7">
    <name type="scientific">Pandoraea aquatica</name>
    <dbReference type="NCBI Taxonomy" id="2508290"/>
    <lineage>
        <taxon>Bacteria</taxon>
        <taxon>Pseudomonadati</taxon>
        <taxon>Pseudomonadota</taxon>
        <taxon>Betaproteobacteria</taxon>
        <taxon>Burkholderiales</taxon>
        <taxon>Burkholderiaceae</taxon>
        <taxon>Pandoraea</taxon>
    </lineage>
</organism>